<feature type="domain" description="Fatty acid desaturase" evidence="2">
    <location>
        <begin position="94"/>
        <end position="348"/>
    </location>
</feature>
<feature type="transmembrane region" description="Helical" evidence="1">
    <location>
        <begin position="71"/>
        <end position="89"/>
    </location>
</feature>
<feature type="transmembrane region" description="Helical" evidence="1">
    <location>
        <begin position="260"/>
        <end position="278"/>
    </location>
</feature>
<feature type="transmembrane region" description="Helical" evidence="1">
    <location>
        <begin position="96"/>
        <end position="117"/>
    </location>
</feature>
<dbReference type="GO" id="GO:0006629">
    <property type="term" value="P:lipid metabolic process"/>
    <property type="evidence" value="ECO:0007669"/>
    <property type="project" value="InterPro"/>
</dbReference>
<feature type="transmembrane region" description="Helical" evidence="1">
    <location>
        <begin position="229"/>
        <end position="248"/>
    </location>
</feature>
<organism evidence="3 4">
    <name type="scientific">Hyphomonas adhaerens</name>
    <dbReference type="NCBI Taxonomy" id="81029"/>
    <lineage>
        <taxon>Bacteria</taxon>
        <taxon>Pseudomonadati</taxon>
        <taxon>Pseudomonadota</taxon>
        <taxon>Alphaproteobacteria</taxon>
        <taxon>Hyphomonadales</taxon>
        <taxon>Hyphomonadaceae</taxon>
        <taxon>Hyphomonas</taxon>
    </lineage>
</organism>
<sequence>MPSQRSCLTFASLELCLFLMFGMEGLFISCQANQYVLAEIEGGFALDPTFTRQDLKNAIPDRCFRPDTARSFAYLVFDIALIALCYWALSRTSAWYFEVPLIFLLGTLFWSIFVIGHDAGHGAFSRSRLVNTLVGLATHGPILVPYRGWQRSHAMHHMKTGHLQEEEVFRACRAEQDWFSRKVLFRSGIFVLIGWPMYKLGFRNLTTYDPVHGSHYLPVSDLYASHVKWSWYASLGVNLAFLALYIFLGVQFGWVFALKYIVAPYFIYAAWLTFVTYMQHVAPEVPVYDSGDWSGLKGALATVDRNYGPFNWLTHNIGNLHVIHHIFPTIPHYRLQEATNAARPVLGDWYMKSDRFVLADFVRTLIGCHFVESEDGKEVWKSAYPFAKNYSGPDETGRKEVPAE</sequence>
<protein>
    <submittedName>
        <fullName evidence="3">Fatty acid desaturase</fullName>
    </submittedName>
</protein>
<dbReference type="InterPro" id="IPR005804">
    <property type="entry name" value="FA_desaturase_dom"/>
</dbReference>
<dbReference type="EMBL" id="DMAN01000039">
    <property type="protein sequence ID" value="HAE25870.1"/>
    <property type="molecule type" value="Genomic_DNA"/>
</dbReference>
<reference evidence="3 4" key="1">
    <citation type="journal article" date="2018" name="Nat. Biotechnol.">
        <title>A standardized bacterial taxonomy based on genome phylogeny substantially revises the tree of life.</title>
        <authorList>
            <person name="Parks D.H."/>
            <person name="Chuvochina M."/>
            <person name="Waite D.W."/>
            <person name="Rinke C."/>
            <person name="Skarshewski A."/>
            <person name="Chaumeil P.A."/>
            <person name="Hugenholtz P."/>
        </authorList>
    </citation>
    <scope>NUCLEOTIDE SEQUENCE [LARGE SCALE GENOMIC DNA]</scope>
    <source>
        <strain evidence="3">UBA8733</strain>
    </source>
</reference>
<dbReference type="CDD" id="cd03507">
    <property type="entry name" value="Delta12-FADS-like"/>
    <property type="match status" value="1"/>
</dbReference>
<feature type="transmembrane region" description="Helical" evidence="1">
    <location>
        <begin position="183"/>
        <end position="201"/>
    </location>
</feature>
<evidence type="ECO:0000259" key="2">
    <source>
        <dbReference type="Pfam" id="PF00487"/>
    </source>
</evidence>
<dbReference type="Pfam" id="PF00487">
    <property type="entry name" value="FA_desaturase"/>
    <property type="match status" value="1"/>
</dbReference>
<proteinExistence type="predicted"/>
<name>A0A3B9GTS4_9PROT</name>
<dbReference type="Proteomes" id="UP000259610">
    <property type="component" value="Unassembled WGS sequence"/>
</dbReference>
<accession>A0A3B9GTS4</accession>
<dbReference type="InterPro" id="IPR012171">
    <property type="entry name" value="Fatty_acid_desaturase"/>
</dbReference>
<evidence type="ECO:0000313" key="3">
    <source>
        <dbReference type="EMBL" id="HAE25870.1"/>
    </source>
</evidence>
<evidence type="ECO:0000256" key="1">
    <source>
        <dbReference type="SAM" id="Phobius"/>
    </source>
</evidence>
<comment type="caution">
    <text evidence="3">The sequence shown here is derived from an EMBL/GenBank/DDBJ whole genome shotgun (WGS) entry which is preliminary data.</text>
</comment>
<keyword evidence="1" id="KW-0472">Membrane</keyword>
<dbReference type="AlphaFoldDB" id="A0A3B9GTS4"/>
<gene>
    <name evidence="3" type="ORF">DCG58_01815</name>
</gene>
<keyword evidence="1" id="KW-1133">Transmembrane helix</keyword>
<evidence type="ECO:0000313" key="4">
    <source>
        <dbReference type="Proteomes" id="UP000259610"/>
    </source>
</evidence>
<keyword evidence="1" id="KW-0812">Transmembrane</keyword>
<dbReference type="GO" id="GO:0016491">
    <property type="term" value="F:oxidoreductase activity"/>
    <property type="evidence" value="ECO:0007669"/>
    <property type="project" value="InterPro"/>
</dbReference>
<dbReference type="PANTHER" id="PTHR32100">
    <property type="entry name" value="OMEGA-6 FATTY ACID DESATURASE, CHLOROPLASTIC"/>
    <property type="match status" value="1"/>
</dbReference>